<dbReference type="RefSeq" id="WP_094378234.1">
    <property type="nucleotide sequence ID" value="NZ_QICS01000007.1"/>
</dbReference>
<dbReference type="EMBL" id="NOKA02000015">
    <property type="protein sequence ID" value="RDY31492.1"/>
    <property type="molecule type" value="Genomic_DNA"/>
</dbReference>
<dbReference type="OrthoDB" id="9767746at2"/>
<sequence>MKKHNQNDYKRLIKTTGVTQDDATEISKIKHKRWEIEECFRIMKTDFTDALHDVFCFHTDYQIVSTKQMKKIFKDTKK</sequence>
<evidence type="ECO:0000313" key="2">
    <source>
        <dbReference type="Proteomes" id="UP000216411"/>
    </source>
</evidence>
<keyword evidence="2" id="KW-1185">Reference proteome</keyword>
<organism evidence="1 2">
    <name type="scientific">Lachnotalea glycerini</name>
    <dbReference type="NCBI Taxonomy" id="1763509"/>
    <lineage>
        <taxon>Bacteria</taxon>
        <taxon>Bacillati</taxon>
        <taxon>Bacillota</taxon>
        <taxon>Clostridia</taxon>
        <taxon>Lachnospirales</taxon>
        <taxon>Lachnospiraceae</taxon>
        <taxon>Lachnotalea</taxon>
    </lineage>
</organism>
<name>A0A371JFE9_9FIRM</name>
<proteinExistence type="predicted"/>
<evidence type="ECO:0000313" key="1">
    <source>
        <dbReference type="EMBL" id="RDY31492.1"/>
    </source>
</evidence>
<protein>
    <recommendedName>
        <fullName evidence="3">Transposase IS4-like domain-containing protein</fullName>
    </recommendedName>
</protein>
<accession>A0A371JFE9</accession>
<comment type="caution">
    <text evidence="1">The sequence shown here is derived from an EMBL/GenBank/DDBJ whole genome shotgun (WGS) entry which is preliminary data.</text>
</comment>
<evidence type="ECO:0008006" key="3">
    <source>
        <dbReference type="Google" id="ProtNLM"/>
    </source>
</evidence>
<reference evidence="1 2" key="1">
    <citation type="journal article" date="2017" name="Genome Announc.">
        <title>Draft Genome Sequence of a Sporulating and Motile Strain of Lachnotalea glycerini Isolated from Water in Quebec City, Canada.</title>
        <authorList>
            <person name="Maheux A.F."/>
            <person name="Boudreau D.K."/>
            <person name="Berube E."/>
            <person name="Boissinot M."/>
            <person name="Raymond F."/>
            <person name="Brodeur S."/>
            <person name="Corbeil J."/>
            <person name="Isabel S."/>
            <person name="Omar R.F."/>
            <person name="Bergeron M.G."/>
        </authorList>
    </citation>
    <scope>NUCLEOTIDE SEQUENCE [LARGE SCALE GENOMIC DNA]</scope>
    <source>
        <strain evidence="1 2">CCRI-19302</strain>
    </source>
</reference>
<dbReference type="AlphaFoldDB" id="A0A371JFE9"/>
<gene>
    <name evidence="1" type="ORF">CG710_009635</name>
</gene>
<dbReference type="Proteomes" id="UP000216411">
    <property type="component" value="Unassembled WGS sequence"/>
</dbReference>